<dbReference type="GO" id="GO:0000166">
    <property type="term" value="F:nucleotide binding"/>
    <property type="evidence" value="ECO:0007669"/>
    <property type="project" value="UniProtKB-KW"/>
</dbReference>
<evidence type="ECO:0000313" key="8">
    <source>
        <dbReference type="EMBL" id="TCD15913.1"/>
    </source>
</evidence>
<name>A0A4R0PG57_9HYPH</name>
<dbReference type="OrthoDB" id="9803297at2"/>
<evidence type="ECO:0000256" key="5">
    <source>
        <dbReference type="PIRSR" id="PIRSR000188-2"/>
    </source>
</evidence>
<proteinExistence type="inferred from homology"/>
<dbReference type="GO" id="GO:0016639">
    <property type="term" value="F:oxidoreductase activity, acting on the CH-NH2 group of donors, NAD or NADP as acceptor"/>
    <property type="evidence" value="ECO:0007669"/>
    <property type="project" value="InterPro"/>
</dbReference>
<evidence type="ECO:0000256" key="4">
    <source>
        <dbReference type="PIRSR" id="PIRSR000188-1"/>
    </source>
</evidence>
<dbReference type="AlphaFoldDB" id="A0A4R0PG57"/>
<dbReference type="GO" id="GO:0006520">
    <property type="term" value="P:amino acid metabolic process"/>
    <property type="evidence" value="ECO:0007669"/>
    <property type="project" value="InterPro"/>
</dbReference>
<organism evidence="8 9">
    <name type="scientific">Oricola cellulosilytica</name>
    <dbReference type="NCBI Taxonomy" id="1429082"/>
    <lineage>
        <taxon>Bacteria</taxon>
        <taxon>Pseudomonadati</taxon>
        <taxon>Pseudomonadota</taxon>
        <taxon>Alphaproteobacteria</taxon>
        <taxon>Hyphomicrobiales</taxon>
        <taxon>Ahrensiaceae</taxon>
        <taxon>Oricola</taxon>
    </lineage>
</organism>
<evidence type="ECO:0000256" key="3">
    <source>
        <dbReference type="ARBA" id="ARBA00023027"/>
    </source>
</evidence>
<dbReference type="SUPFAM" id="SSF53223">
    <property type="entry name" value="Aminoacid dehydrogenase-like, N-terminal domain"/>
    <property type="match status" value="1"/>
</dbReference>
<dbReference type="Pfam" id="PF02812">
    <property type="entry name" value="ELFV_dehydrog_N"/>
    <property type="match status" value="1"/>
</dbReference>
<dbReference type="InterPro" id="IPR016211">
    <property type="entry name" value="Glu/Phe/Leu/Val/Trp_DH_bac/arc"/>
</dbReference>
<evidence type="ECO:0000256" key="1">
    <source>
        <dbReference type="ARBA" id="ARBA00006382"/>
    </source>
</evidence>
<evidence type="ECO:0000256" key="6">
    <source>
        <dbReference type="RuleBase" id="RU004417"/>
    </source>
</evidence>
<comment type="caution">
    <text evidence="8">The sequence shown here is derived from an EMBL/GenBank/DDBJ whole genome shotgun (WGS) entry which is preliminary data.</text>
</comment>
<keyword evidence="2 6" id="KW-0560">Oxidoreductase</keyword>
<dbReference type="InterPro" id="IPR006097">
    <property type="entry name" value="Glu/Leu/Phe/Val/Trp_DH_dimer"/>
</dbReference>
<protein>
    <submittedName>
        <fullName evidence="8">Amino acid dehydrogenase</fullName>
    </submittedName>
</protein>
<dbReference type="PANTHER" id="PTHR42722">
    <property type="entry name" value="LEUCINE DEHYDROGENASE"/>
    <property type="match status" value="1"/>
</dbReference>
<dbReference type="RefSeq" id="WP_131564292.1">
    <property type="nucleotide sequence ID" value="NZ_JAINFK010000001.1"/>
</dbReference>
<accession>A0A4R0PG57</accession>
<dbReference type="CDD" id="cd01075">
    <property type="entry name" value="NAD_bind_Leu_Phe_Val_DH"/>
    <property type="match status" value="1"/>
</dbReference>
<comment type="similarity">
    <text evidence="1 6">Belongs to the Glu/Leu/Phe/Val dehydrogenases family.</text>
</comment>
<dbReference type="PRINTS" id="PR00082">
    <property type="entry name" value="GLFDHDRGNASE"/>
</dbReference>
<dbReference type="InterPro" id="IPR006096">
    <property type="entry name" value="Glu/Leu/Phe/Val/Trp_DH_C"/>
</dbReference>
<sequence>MLQSVGHTEITGGTGTLSIRDITCESARIDAFDSHEQIFLGEDPSRGLKAIVAIHNTRLGPALGGTRIWPHETFDAALTDVLRLSRGMTLKAAISGLPFGGGKALIVADARTAKTPELLDAYAEMLLALKDRFWTAEDVGMTLADADYLRARTPNVSGTSSGGGGNPSPITAEGVFLGLKAAVEHRHGSEDLTGLKVAVQGLGAVGWALCERLHAAGAALIVADIDADRAGEATSEFGARKCAADAIHAADADIFAPCALGGMLNGNSIPELKAGIIAGSANNQLAREEDAVLLKESGILYAPDYVINSGGLINVAAELEPGGYEAEAAFARLRHIPETLADIFHRAEATGMTTNEVAEALALERIAAAS</sequence>
<reference evidence="8 9" key="1">
    <citation type="journal article" date="2015" name="Antonie Van Leeuwenhoek">
        <title>Oricola cellulosilytica gen. nov., sp. nov., a cellulose-degrading bacterium of the family Phyllobacteriaceae isolated from surface seashore water, and emended descriptions of Mesorhizobium loti and Phyllobacterium myrsinacearum.</title>
        <authorList>
            <person name="Hameed A."/>
            <person name="Shahina M."/>
            <person name="Lai W.A."/>
            <person name="Lin S.Y."/>
            <person name="Young L.S."/>
            <person name="Liu Y.C."/>
            <person name="Hsu Y.H."/>
            <person name="Young C.C."/>
        </authorList>
    </citation>
    <scope>NUCLEOTIDE SEQUENCE [LARGE SCALE GENOMIC DNA]</scope>
    <source>
        <strain evidence="8 9">KCTC 52183</strain>
    </source>
</reference>
<dbReference type="Proteomes" id="UP000291301">
    <property type="component" value="Unassembled WGS sequence"/>
</dbReference>
<dbReference type="SUPFAM" id="SSF51735">
    <property type="entry name" value="NAD(P)-binding Rossmann-fold domains"/>
    <property type="match status" value="1"/>
</dbReference>
<dbReference type="InterPro" id="IPR046346">
    <property type="entry name" value="Aminoacid_DH-like_N_sf"/>
</dbReference>
<evidence type="ECO:0000259" key="7">
    <source>
        <dbReference type="SMART" id="SM00839"/>
    </source>
</evidence>
<dbReference type="PIRSF" id="PIRSF000188">
    <property type="entry name" value="Phe_leu_dh"/>
    <property type="match status" value="1"/>
</dbReference>
<feature type="domain" description="Glutamate/phenylalanine/leucine/valine/L-tryptophan dehydrogenase C-terminal" evidence="7">
    <location>
        <begin position="165"/>
        <end position="369"/>
    </location>
</feature>
<evidence type="ECO:0000256" key="2">
    <source>
        <dbReference type="ARBA" id="ARBA00023002"/>
    </source>
</evidence>
<dbReference type="InterPro" id="IPR006095">
    <property type="entry name" value="Glu/Leu/Phe/Val/Trp_DH"/>
</dbReference>
<keyword evidence="9" id="KW-1185">Reference proteome</keyword>
<feature type="binding site" evidence="5">
    <location>
        <begin position="201"/>
        <end position="206"/>
    </location>
    <ligand>
        <name>NAD(+)</name>
        <dbReference type="ChEBI" id="CHEBI:57540"/>
    </ligand>
</feature>
<dbReference type="SMART" id="SM00839">
    <property type="entry name" value="ELFV_dehydrog"/>
    <property type="match status" value="1"/>
</dbReference>
<dbReference type="Gene3D" id="3.40.50.10860">
    <property type="entry name" value="Leucine Dehydrogenase, chain A, domain 1"/>
    <property type="match status" value="1"/>
</dbReference>
<keyword evidence="5" id="KW-0547">Nucleotide-binding</keyword>
<dbReference type="EMBL" id="SJST01000001">
    <property type="protein sequence ID" value="TCD15913.1"/>
    <property type="molecule type" value="Genomic_DNA"/>
</dbReference>
<evidence type="ECO:0000313" key="9">
    <source>
        <dbReference type="Proteomes" id="UP000291301"/>
    </source>
</evidence>
<keyword evidence="3 5" id="KW-0520">NAD</keyword>
<dbReference type="Gene3D" id="3.40.50.720">
    <property type="entry name" value="NAD(P)-binding Rossmann-like Domain"/>
    <property type="match status" value="1"/>
</dbReference>
<dbReference type="PANTHER" id="PTHR42722:SF1">
    <property type="entry name" value="VALINE DEHYDROGENASE"/>
    <property type="match status" value="1"/>
</dbReference>
<dbReference type="Pfam" id="PF00208">
    <property type="entry name" value="ELFV_dehydrog"/>
    <property type="match status" value="1"/>
</dbReference>
<dbReference type="InterPro" id="IPR036291">
    <property type="entry name" value="NAD(P)-bd_dom_sf"/>
</dbReference>
<feature type="active site" description="Proton donor/acceptor" evidence="4">
    <location>
        <position position="103"/>
    </location>
</feature>
<gene>
    <name evidence="8" type="ORF">E0D97_00280</name>
</gene>